<dbReference type="STRING" id="22663.A0A2I0J794"/>
<keyword evidence="3" id="KW-1185">Reference proteome</keyword>
<feature type="domain" description="Serine-threonine/tyrosine-protein kinase catalytic" evidence="1">
    <location>
        <begin position="45"/>
        <end position="137"/>
    </location>
</feature>
<dbReference type="PANTHER" id="PTHR48007">
    <property type="entry name" value="LEUCINE-RICH REPEAT RECEPTOR-LIKE PROTEIN KINASE PXC1"/>
    <property type="match status" value="1"/>
</dbReference>
<dbReference type="Gene3D" id="1.10.510.10">
    <property type="entry name" value="Transferase(Phosphotransferase) domain 1"/>
    <property type="match status" value="1"/>
</dbReference>
<proteinExistence type="predicted"/>
<accession>A0A2I0J794</accession>
<dbReference type="GO" id="GO:0004672">
    <property type="term" value="F:protein kinase activity"/>
    <property type="evidence" value="ECO:0007669"/>
    <property type="project" value="InterPro"/>
</dbReference>
<protein>
    <recommendedName>
        <fullName evidence="1">Serine-threonine/tyrosine-protein kinase catalytic domain-containing protein</fullName>
    </recommendedName>
</protein>
<dbReference type="Proteomes" id="UP000233551">
    <property type="component" value="Unassembled WGS sequence"/>
</dbReference>
<reference evidence="2 3" key="1">
    <citation type="submission" date="2017-11" db="EMBL/GenBank/DDBJ databases">
        <title>De-novo sequencing of pomegranate (Punica granatum L.) genome.</title>
        <authorList>
            <person name="Akparov Z."/>
            <person name="Amiraslanov A."/>
            <person name="Hajiyeva S."/>
            <person name="Abbasov M."/>
            <person name="Kaur K."/>
            <person name="Hamwieh A."/>
            <person name="Solovyev V."/>
            <person name="Salamov A."/>
            <person name="Braich B."/>
            <person name="Kosarev P."/>
            <person name="Mahmoud A."/>
            <person name="Hajiyev E."/>
            <person name="Babayeva S."/>
            <person name="Izzatullayeva V."/>
            <person name="Mammadov A."/>
            <person name="Mammadov A."/>
            <person name="Sharifova S."/>
            <person name="Ojaghi J."/>
            <person name="Eynullazada K."/>
            <person name="Bayramov B."/>
            <person name="Abdulazimova A."/>
            <person name="Shahmuradov I."/>
        </authorList>
    </citation>
    <scope>NUCLEOTIDE SEQUENCE [LARGE SCALE GENOMIC DNA]</scope>
    <source>
        <strain evidence="3">cv. AG2017</strain>
        <tissue evidence="2">Leaf</tissue>
    </source>
</reference>
<evidence type="ECO:0000259" key="1">
    <source>
        <dbReference type="Pfam" id="PF07714"/>
    </source>
</evidence>
<evidence type="ECO:0000313" key="2">
    <source>
        <dbReference type="EMBL" id="PKI52115.1"/>
    </source>
</evidence>
<dbReference type="InterPro" id="IPR011009">
    <property type="entry name" value="Kinase-like_dom_sf"/>
</dbReference>
<dbReference type="InterPro" id="IPR046959">
    <property type="entry name" value="PRK1-6/SRF4-like"/>
</dbReference>
<evidence type="ECO:0000313" key="3">
    <source>
        <dbReference type="Proteomes" id="UP000233551"/>
    </source>
</evidence>
<dbReference type="EMBL" id="PGOL01001975">
    <property type="protein sequence ID" value="PKI52115.1"/>
    <property type="molecule type" value="Genomic_DNA"/>
</dbReference>
<dbReference type="SUPFAM" id="SSF56112">
    <property type="entry name" value="Protein kinase-like (PK-like)"/>
    <property type="match status" value="1"/>
</dbReference>
<dbReference type="InterPro" id="IPR001245">
    <property type="entry name" value="Ser-Thr/Tyr_kinase_cat_dom"/>
</dbReference>
<gene>
    <name evidence="2" type="ORF">CRG98_027531</name>
</gene>
<dbReference type="PANTHER" id="PTHR48007:SF4">
    <property type="entry name" value="LEUCINE-RICH REPEAT RECEPTOR-LIKE PROTEIN KINASE PXC1"/>
    <property type="match status" value="1"/>
</dbReference>
<name>A0A2I0J794_PUNGR</name>
<sequence>MSRHVSVISVLGPEMRAWTENLSWKEIPGTRDLLAAQETLRASVEVLGEGSFGTSCKVNLEEEPTIAVKRFKMTNLTMTEFEKLTEKMCSIRHANVATMRAYYCEKDCKPLLLSDYHDRGSMSSLLHGVSREVKAGEVFDAPLRDQASILKELQEAFHIGIWCAQKLPEERPTMSDVGKRSSSGHMMRDQRLKLSGPLEWYEPVYRRCKDIAASSH</sequence>
<comment type="caution">
    <text evidence="2">The sequence shown here is derived from an EMBL/GenBank/DDBJ whole genome shotgun (WGS) entry which is preliminary data.</text>
</comment>
<dbReference type="AlphaFoldDB" id="A0A2I0J794"/>
<organism evidence="2 3">
    <name type="scientific">Punica granatum</name>
    <name type="common">Pomegranate</name>
    <dbReference type="NCBI Taxonomy" id="22663"/>
    <lineage>
        <taxon>Eukaryota</taxon>
        <taxon>Viridiplantae</taxon>
        <taxon>Streptophyta</taxon>
        <taxon>Embryophyta</taxon>
        <taxon>Tracheophyta</taxon>
        <taxon>Spermatophyta</taxon>
        <taxon>Magnoliopsida</taxon>
        <taxon>eudicotyledons</taxon>
        <taxon>Gunneridae</taxon>
        <taxon>Pentapetalae</taxon>
        <taxon>rosids</taxon>
        <taxon>malvids</taxon>
        <taxon>Myrtales</taxon>
        <taxon>Lythraceae</taxon>
        <taxon>Punica</taxon>
    </lineage>
</organism>
<dbReference type="Pfam" id="PF07714">
    <property type="entry name" value="PK_Tyr_Ser-Thr"/>
    <property type="match status" value="1"/>
</dbReference>